<evidence type="ECO:0008006" key="6">
    <source>
        <dbReference type="Google" id="ProtNLM"/>
    </source>
</evidence>
<dbReference type="VEuPathDB" id="FungiDB:B9J08_000406"/>
<reference evidence="5" key="1">
    <citation type="journal article" date="2015" name="BMC Genomics">
        <title>Draft genome of a commonly misdiagnosed multidrug resistant pathogen Candida auris.</title>
        <authorList>
            <person name="Chatterjee S."/>
            <person name="Alampalli S.V."/>
            <person name="Nageshan R.K."/>
            <person name="Chettiar S.T."/>
            <person name="Joshi S."/>
            <person name="Tatu U.S."/>
        </authorList>
    </citation>
    <scope>NUCLEOTIDE SEQUENCE [LARGE SCALE GENOMIC DNA]</scope>
    <source>
        <strain evidence="5">6684</strain>
    </source>
</reference>
<dbReference type="VEuPathDB" id="FungiDB:CJI97_000406"/>
<dbReference type="VEuPathDB" id="FungiDB:CJJ09_002374"/>
<dbReference type="PANTHER" id="PTHR12689">
    <property type="entry name" value="A1 CISTRON SPLICING FACTOR AAR2-RELATED"/>
    <property type="match status" value="1"/>
</dbReference>
<dbReference type="CDD" id="cd13778">
    <property type="entry name" value="Aar2_C"/>
    <property type="match status" value="1"/>
</dbReference>
<feature type="domain" description="AAR2 N-terminal" evidence="3">
    <location>
        <begin position="19"/>
        <end position="121"/>
    </location>
</feature>
<dbReference type="AlphaFoldDB" id="A0A0L0NP02"/>
<dbReference type="VEuPathDB" id="FungiDB:CJJ07_003926"/>
<evidence type="ECO:0000259" key="3">
    <source>
        <dbReference type="Pfam" id="PF20981"/>
    </source>
</evidence>
<gene>
    <name evidence="4" type="ORF">QG37_08082</name>
</gene>
<dbReference type="PANTHER" id="PTHR12689:SF4">
    <property type="entry name" value="PROTEIN AAR2 HOMOLOG"/>
    <property type="match status" value="1"/>
</dbReference>
<dbReference type="CDD" id="cd13777">
    <property type="entry name" value="Aar2_N"/>
    <property type="match status" value="1"/>
</dbReference>
<protein>
    <recommendedName>
        <fullName evidence="6">A1 cistron-splicing factor AAR2</fullName>
    </recommendedName>
</protein>
<dbReference type="Pfam" id="PF05282">
    <property type="entry name" value="AAR2"/>
    <property type="match status" value="1"/>
</dbReference>
<dbReference type="InterPro" id="IPR038516">
    <property type="entry name" value="AAR2_N_sf"/>
</dbReference>
<dbReference type="EMBL" id="LGST01000066">
    <property type="protein sequence ID" value="KND95754.1"/>
    <property type="molecule type" value="Genomic_DNA"/>
</dbReference>
<feature type="domain" description="AAR2 C-terminal" evidence="2">
    <location>
        <begin position="168"/>
        <end position="316"/>
    </location>
</feature>
<dbReference type="VEuPathDB" id="FungiDB:QG37_08082"/>
<name>A0A0L0NP02_CANAR</name>
<evidence type="ECO:0000313" key="5">
    <source>
        <dbReference type="Proteomes" id="UP000037122"/>
    </source>
</evidence>
<proteinExistence type="inferred from homology"/>
<comment type="caution">
    <text evidence="4">The sequence shown here is derived from an EMBL/GenBank/DDBJ whole genome shotgun (WGS) entry which is preliminary data.</text>
</comment>
<comment type="similarity">
    <text evidence="1">Belongs to the AAR2 family.</text>
</comment>
<dbReference type="Proteomes" id="UP000037122">
    <property type="component" value="Unassembled WGS sequence"/>
</dbReference>
<dbReference type="Pfam" id="PF20981">
    <property type="entry name" value="AAR2_1st"/>
    <property type="match status" value="1"/>
</dbReference>
<sequence>MAKPPLGTLWIQLLPLRSPDYIIGIDTAFFNVNHIFKGIKVIPPGIHLFHYLEGESMRAGWWFEIKDGDILSIDWDCEQEEFRAKSVDLEKIAQEYPLLVLYPENHESWLALTKHIEKSDVVEVGGAFPRTITTATPLKEENQVLEATLKEKNPKQTFDDQSTKELNFSIINFKETERELPHSDAEVTRNALDRSWQLRQLFPLARRLLAEFQMAFAVFLVLANLCSCTQWTLLLRLVLVSETFLRKNSDFAIHYLETLLHQLEKIPEEYVGTSELGVVDTKMLVNALEQLGSIFHGTSRWQAIEKVCQTRFGFHLKNLVGLFDKENFEVYNIEDHDTDDEDAPAIV</sequence>
<dbReference type="VEuPathDB" id="FungiDB:CJI96_0001125"/>
<evidence type="ECO:0000256" key="1">
    <source>
        <dbReference type="ARBA" id="ARBA00006281"/>
    </source>
</evidence>
<dbReference type="InterPro" id="IPR007946">
    <property type="entry name" value="AAR2"/>
</dbReference>
<dbReference type="InterPro" id="IPR033648">
    <property type="entry name" value="AAR2_C"/>
</dbReference>
<dbReference type="GO" id="GO:0000244">
    <property type="term" value="P:spliceosomal tri-snRNP complex assembly"/>
    <property type="evidence" value="ECO:0007669"/>
    <property type="project" value="TreeGrafter"/>
</dbReference>
<dbReference type="Gene3D" id="2.60.34.20">
    <property type="match status" value="1"/>
</dbReference>
<evidence type="ECO:0000313" key="4">
    <source>
        <dbReference type="EMBL" id="KND95754.1"/>
    </source>
</evidence>
<dbReference type="InterPro" id="IPR038514">
    <property type="entry name" value="AAR2_C_sf"/>
</dbReference>
<evidence type="ECO:0000259" key="2">
    <source>
        <dbReference type="Pfam" id="PF05282"/>
    </source>
</evidence>
<organism evidence="4 5">
    <name type="scientific">Candidozyma auris</name>
    <name type="common">Yeast</name>
    <name type="synonym">Candida auris</name>
    <dbReference type="NCBI Taxonomy" id="498019"/>
    <lineage>
        <taxon>Eukaryota</taxon>
        <taxon>Fungi</taxon>
        <taxon>Dikarya</taxon>
        <taxon>Ascomycota</taxon>
        <taxon>Saccharomycotina</taxon>
        <taxon>Pichiomycetes</taxon>
        <taxon>Metschnikowiaceae</taxon>
        <taxon>Candidozyma</taxon>
    </lineage>
</organism>
<dbReference type="Gene3D" id="1.25.40.550">
    <property type="entry name" value="Aar2, C-terminal domain-like"/>
    <property type="match status" value="1"/>
</dbReference>
<dbReference type="InterPro" id="IPR033647">
    <property type="entry name" value="Aar2_N"/>
</dbReference>
<accession>A0A0L0NP02</accession>